<proteinExistence type="predicted"/>
<evidence type="ECO:0000313" key="3">
    <source>
        <dbReference type="Proteomes" id="UP000299102"/>
    </source>
</evidence>
<gene>
    <name evidence="2" type="ORF">EVAR_101902_1</name>
</gene>
<comment type="caution">
    <text evidence="2">The sequence shown here is derived from an EMBL/GenBank/DDBJ whole genome shotgun (WGS) entry which is preliminary data.</text>
</comment>
<dbReference type="AlphaFoldDB" id="A0A4C1T3Q4"/>
<reference evidence="2 3" key="1">
    <citation type="journal article" date="2019" name="Commun. Biol.">
        <title>The bagworm genome reveals a unique fibroin gene that provides high tensile strength.</title>
        <authorList>
            <person name="Kono N."/>
            <person name="Nakamura H."/>
            <person name="Ohtoshi R."/>
            <person name="Tomita M."/>
            <person name="Numata K."/>
            <person name="Arakawa K."/>
        </authorList>
    </citation>
    <scope>NUCLEOTIDE SEQUENCE [LARGE SCALE GENOMIC DNA]</scope>
</reference>
<accession>A0A4C1T3Q4</accession>
<dbReference type="Proteomes" id="UP000299102">
    <property type="component" value="Unassembled WGS sequence"/>
</dbReference>
<feature type="region of interest" description="Disordered" evidence="1">
    <location>
        <begin position="30"/>
        <end position="64"/>
    </location>
</feature>
<protein>
    <submittedName>
        <fullName evidence="2">Uncharacterized protein</fullName>
    </submittedName>
</protein>
<name>A0A4C1T3Q4_EUMVA</name>
<dbReference type="EMBL" id="BGZK01004407">
    <property type="protein sequence ID" value="GBP08805.1"/>
    <property type="molecule type" value="Genomic_DNA"/>
</dbReference>
<organism evidence="2 3">
    <name type="scientific">Eumeta variegata</name>
    <name type="common">Bagworm moth</name>
    <name type="synonym">Eumeta japonica</name>
    <dbReference type="NCBI Taxonomy" id="151549"/>
    <lineage>
        <taxon>Eukaryota</taxon>
        <taxon>Metazoa</taxon>
        <taxon>Ecdysozoa</taxon>
        <taxon>Arthropoda</taxon>
        <taxon>Hexapoda</taxon>
        <taxon>Insecta</taxon>
        <taxon>Pterygota</taxon>
        <taxon>Neoptera</taxon>
        <taxon>Endopterygota</taxon>
        <taxon>Lepidoptera</taxon>
        <taxon>Glossata</taxon>
        <taxon>Ditrysia</taxon>
        <taxon>Tineoidea</taxon>
        <taxon>Psychidae</taxon>
        <taxon>Oiketicinae</taxon>
        <taxon>Eumeta</taxon>
    </lineage>
</organism>
<feature type="compositionally biased region" description="Polar residues" evidence="1">
    <location>
        <begin position="30"/>
        <end position="39"/>
    </location>
</feature>
<keyword evidence="3" id="KW-1185">Reference proteome</keyword>
<evidence type="ECO:0000256" key="1">
    <source>
        <dbReference type="SAM" id="MobiDB-lite"/>
    </source>
</evidence>
<sequence length="195" mass="21484">MLMPHPVSMSKPIVVSVKLVIDRCETSLEEQNFSNSNPDGQRGPASPTLATRSGSQVTRPSGARWPRTCELNPRLGSGFKTEQFKTGQVHIEPLAVEIPADQLQAASVLADRCWELSRGQTDKQVTGWTDEHGETIREPYGIRAGSPRAAPAALFLEIEILLKKRLYSAIVCNYVLVPARGGPMRASFRTFARRV</sequence>
<evidence type="ECO:0000313" key="2">
    <source>
        <dbReference type="EMBL" id="GBP08805.1"/>
    </source>
</evidence>
<feature type="compositionally biased region" description="Polar residues" evidence="1">
    <location>
        <begin position="48"/>
        <end position="59"/>
    </location>
</feature>